<dbReference type="Pfam" id="PF17863">
    <property type="entry name" value="AAA_lid_2"/>
    <property type="match status" value="1"/>
</dbReference>
<dbReference type="PIRSF" id="PIRSF002849">
    <property type="entry name" value="AAA_ATPase_chaperone_MoxR_prd"/>
    <property type="match status" value="1"/>
</dbReference>
<dbReference type="Gene3D" id="3.40.50.300">
    <property type="entry name" value="P-loop containing nucleotide triphosphate hydrolases"/>
    <property type="match status" value="1"/>
</dbReference>
<feature type="domain" description="ATPase AAA-3" evidence="1">
    <location>
        <begin position="50"/>
        <end position="180"/>
    </location>
</feature>
<name>A0A7M3MH77_9BACT</name>
<dbReference type="RefSeq" id="WP_144302027.1">
    <property type="nucleotide sequence ID" value="NZ_QMIE01000003.1"/>
</dbReference>
<dbReference type="GO" id="GO:0005524">
    <property type="term" value="F:ATP binding"/>
    <property type="evidence" value="ECO:0007669"/>
    <property type="project" value="InterPro"/>
</dbReference>
<dbReference type="InterPro" id="IPR011703">
    <property type="entry name" value="ATPase_AAA-3"/>
</dbReference>
<comment type="caution">
    <text evidence="3">The sequence shown here is derived from an EMBL/GenBank/DDBJ whole genome shotgun (WGS) entry which is preliminary data.</text>
</comment>
<evidence type="ECO:0000259" key="2">
    <source>
        <dbReference type="Pfam" id="PF17863"/>
    </source>
</evidence>
<dbReference type="OrthoDB" id="9808397at2"/>
<gene>
    <name evidence="3" type="ORF">DPQ33_04680</name>
</gene>
<evidence type="ECO:0000259" key="1">
    <source>
        <dbReference type="Pfam" id="PF07726"/>
    </source>
</evidence>
<evidence type="ECO:0000313" key="4">
    <source>
        <dbReference type="Proteomes" id="UP000448292"/>
    </source>
</evidence>
<dbReference type="EMBL" id="QMIE01000003">
    <property type="protein sequence ID" value="TVM18772.1"/>
    <property type="molecule type" value="Genomic_DNA"/>
</dbReference>
<dbReference type="AlphaFoldDB" id="A0A7M3MH77"/>
<dbReference type="SUPFAM" id="SSF52540">
    <property type="entry name" value="P-loop containing nucleoside triphosphate hydrolases"/>
    <property type="match status" value="1"/>
</dbReference>
<dbReference type="InterPro" id="IPR041628">
    <property type="entry name" value="ChlI/MoxR_AAA_lid"/>
</dbReference>
<sequence>MTAGSKELEDAALNRARAVFHALHGNITAVMRGQDRAVRFVLAAFAAGGHVLLEDVPGTGKTTLGKSLAASLQATFTRVQFTPDLLPADILGVSVYDPARQSFRFHPGPVFTNILLGDEINRASPRTQSALLEAMAERQVSVEGRMMELKPPFFVIATQNPSDFHGTYPLPESQMDRFAMSFQLGYVEPEIEATVLEAQVLGHPLDTLKPCATLDDALALMHGASLVRVSPELTRYMVDLAAATRTEPGVRLGAGPRASLTLMRCAQALSLADGHDFVIPDAVQEAAPVVLPHRIVLESQAEYAGETAHAVVGRLLESIPVPA</sequence>
<dbReference type="InterPro" id="IPR027417">
    <property type="entry name" value="P-loop_NTPase"/>
</dbReference>
<dbReference type="PANTHER" id="PTHR42759:SF5">
    <property type="entry name" value="METHANOL DEHYDROGENASE REGULATOR"/>
    <property type="match status" value="1"/>
</dbReference>
<dbReference type="Pfam" id="PF07726">
    <property type="entry name" value="AAA_3"/>
    <property type="match status" value="1"/>
</dbReference>
<dbReference type="GO" id="GO:0016887">
    <property type="term" value="F:ATP hydrolysis activity"/>
    <property type="evidence" value="ECO:0007669"/>
    <property type="project" value="InterPro"/>
</dbReference>
<dbReference type="CDD" id="cd00009">
    <property type="entry name" value="AAA"/>
    <property type="match status" value="1"/>
</dbReference>
<dbReference type="Gene3D" id="1.10.8.80">
    <property type="entry name" value="Magnesium chelatase subunit I, C-Terminal domain"/>
    <property type="match status" value="1"/>
</dbReference>
<organism evidence="3 4">
    <name type="scientific">Oceanidesulfovibrio indonesiensis</name>
    <dbReference type="NCBI Taxonomy" id="54767"/>
    <lineage>
        <taxon>Bacteria</taxon>
        <taxon>Pseudomonadati</taxon>
        <taxon>Thermodesulfobacteriota</taxon>
        <taxon>Desulfovibrionia</taxon>
        <taxon>Desulfovibrionales</taxon>
        <taxon>Desulfovibrionaceae</taxon>
        <taxon>Oceanidesulfovibrio</taxon>
    </lineage>
</organism>
<protein>
    <submittedName>
        <fullName evidence="3">Magnesium chelatase</fullName>
    </submittedName>
</protein>
<accession>A0A7M3MH77</accession>
<evidence type="ECO:0000313" key="3">
    <source>
        <dbReference type="EMBL" id="TVM18772.1"/>
    </source>
</evidence>
<dbReference type="Proteomes" id="UP000448292">
    <property type="component" value="Unassembled WGS sequence"/>
</dbReference>
<dbReference type="InterPro" id="IPR050764">
    <property type="entry name" value="CbbQ/NirQ/NorQ/GpvN"/>
</dbReference>
<feature type="domain" description="ChlI/MoxR AAA lid" evidence="2">
    <location>
        <begin position="243"/>
        <end position="312"/>
    </location>
</feature>
<proteinExistence type="predicted"/>
<reference evidence="3 4" key="1">
    <citation type="submission" date="2018-06" db="EMBL/GenBank/DDBJ databases">
        <title>Complete genome of Desulfovibrio indonesiensis P37SLT.</title>
        <authorList>
            <person name="Crispim J.S."/>
            <person name="Vidigal P.M.P."/>
            <person name="Silva L.C.F."/>
            <person name="Laguardia C.N."/>
            <person name="Araujo L.C."/>
            <person name="Dias R.S."/>
            <person name="Sousa M.P."/>
            <person name="Paula S.O."/>
            <person name="Silva C."/>
        </authorList>
    </citation>
    <scope>NUCLEOTIDE SEQUENCE [LARGE SCALE GENOMIC DNA]</scope>
    <source>
        <strain evidence="3 4">P37SLT</strain>
    </source>
</reference>
<keyword evidence="4" id="KW-1185">Reference proteome</keyword>
<dbReference type="PANTHER" id="PTHR42759">
    <property type="entry name" value="MOXR FAMILY PROTEIN"/>
    <property type="match status" value="1"/>
</dbReference>